<dbReference type="AlphaFoldDB" id="A0A0D0CDG2"/>
<sequence>MSSTSAITQVPMLNNANYPTWEISMKAFLCLQGPNGEGSVEQTENITTAEQCKEQAEWDCFDDITLDTSEETWDEIYETYGKPGAAGKFTIFCKAITFTISNNSDPISPISSLMGLFSCLADEDIQFTDPIKAMIILAALPSIWDSFCATILAQSTVLIPAKIIPSIADEHCQQKSSNSLALATQITWVQQPNDNTSNWHTQKKPKGPKNAPNGQQPSQENPPANGNKSRGMHMNLPPKT</sequence>
<dbReference type="EMBL" id="KN834800">
    <property type="protein sequence ID" value="KIK56082.1"/>
    <property type="molecule type" value="Genomic_DNA"/>
</dbReference>
<evidence type="ECO:0000313" key="2">
    <source>
        <dbReference type="EMBL" id="KIK56082.1"/>
    </source>
</evidence>
<accession>A0A0D0CDG2</accession>
<organism evidence="2 3">
    <name type="scientific">Collybiopsis luxurians FD-317 M1</name>
    <dbReference type="NCBI Taxonomy" id="944289"/>
    <lineage>
        <taxon>Eukaryota</taxon>
        <taxon>Fungi</taxon>
        <taxon>Dikarya</taxon>
        <taxon>Basidiomycota</taxon>
        <taxon>Agaricomycotina</taxon>
        <taxon>Agaricomycetes</taxon>
        <taxon>Agaricomycetidae</taxon>
        <taxon>Agaricales</taxon>
        <taxon>Marasmiineae</taxon>
        <taxon>Omphalotaceae</taxon>
        <taxon>Collybiopsis</taxon>
        <taxon>Collybiopsis luxurians</taxon>
    </lineage>
</organism>
<feature type="region of interest" description="Disordered" evidence="1">
    <location>
        <begin position="191"/>
        <end position="240"/>
    </location>
</feature>
<keyword evidence="3" id="KW-1185">Reference proteome</keyword>
<name>A0A0D0CDG2_9AGAR</name>
<protein>
    <recommendedName>
        <fullName evidence="4">DUF4219 domain-containing protein</fullName>
    </recommendedName>
</protein>
<dbReference type="Pfam" id="PF14223">
    <property type="entry name" value="Retrotran_gag_2"/>
    <property type="match status" value="1"/>
</dbReference>
<evidence type="ECO:0000313" key="3">
    <source>
        <dbReference type="Proteomes" id="UP000053593"/>
    </source>
</evidence>
<feature type="compositionally biased region" description="Polar residues" evidence="1">
    <location>
        <begin position="191"/>
        <end position="200"/>
    </location>
</feature>
<gene>
    <name evidence="2" type="ORF">GYMLUDRAFT_248079</name>
</gene>
<evidence type="ECO:0000256" key="1">
    <source>
        <dbReference type="SAM" id="MobiDB-lite"/>
    </source>
</evidence>
<dbReference type="HOGENOM" id="CLU_101061_0_0_1"/>
<feature type="compositionally biased region" description="Polar residues" evidence="1">
    <location>
        <begin position="215"/>
        <end position="228"/>
    </location>
</feature>
<proteinExistence type="predicted"/>
<reference evidence="2 3" key="1">
    <citation type="submission" date="2014-04" db="EMBL/GenBank/DDBJ databases">
        <title>Evolutionary Origins and Diversification of the Mycorrhizal Mutualists.</title>
        <authorList>
            <consortium name="DOE Joint Genome Institute"/>
            <consortium name="Mycorrhizal Genomics Consortium"/>
            <person name="Kohler A."/>
            <person name="Kuo A."/>
            <person name="Nagy L.G."/>
            <person name="Floudas D."/>
            <person name="Copeland A."/>
            <person name="Barry K.W."/>
            <person name="Cichocki N."/>
            <person name="Veneault-Fourrey C."/>
            <person name="LaButti K."/>
            <person name="Lindquist E.A."/>
            <person name="Lipzen A."/>
            <person name="Lundell T."/>
            <person name="Morin E."/>
            <person name="Murat C."/>
            <person name="Riley R."/>
            <person name="Ohm R."/>
            <person name="Sun H."/>
            <person name="Tunlid A."/>
            <person name="Henrissat B."/>
            <person name="Grigoriev I.V."/>
            <person name="Hibbett D.S."/>
            <person name="Martin F."/>
        </authorList>
    </citation>
    <scope>NUCLEOTIDE SEQUENCE [LARGE SCALE GENOMIC DNA]</scope>
    <source>
        <strain evidence="2 3">FD-317 M1</strain>
    </source>
</reference>
<dbReference type="OrthoDB" id="3066115at2759"/>
<dbReference type="Proteomes" id="UP000053593">
    <property type="component" value="Unassembled WGS sequence"/>
</dbReference>
<evidence type="ECO:0008006" key="4">
    <source>
        <dbReference type="Google" id="ProtNLM"/>
    </source>
</evidence>